<feature type="transmembrane region" description="Helical" evidence="9">
    <location>
        <begin position="279"/>
        <end position="297"/>
    </location>
</feature>
<dbReference type="PANTHER" id="PTHR43562">
    <property type="entry name" value="NAPA-TYPE SODIUM/HYDROGEN ANTIPORTER"/>
    <property type="match status" value="1"/>
</dbReference>
<evidence type="ECO:0000256" key="9">
    <source>
        <dbReference type="SAM" id="Phobius"/>
    </source>
</evidence>
<evidence type="ECO:0000256" key="8">
    <source>
        <dbReference type="ARBA" id="ARBA00023136"/>
    </source>
</evidence>
<dbReference type="Pfam" id="PF02080">
    <property type="entry name" value="TrkA_C"/>
    <property type="match status" value="1"/>
</dbReference>
<name>A0A1G6I3Q7_9BACL</name>
<keyword evidence="7" id="KW-0406">Ion transport</keyword>
<dbReference type="GO" id="GO:1902600">
    <property type="term" value="P:proton transmembrane transport"/>
    <property type="evidence" value="ECO:0007669"/>
    <property type="project" value="InterPro"/>
</dbReference>
<proteinExistence type="inferred from homology"/>
<evidence type="ECO:0000256" key="6">
    <source>
        <dbReference type="ARBA" id="ARBA00022989"/>
    </source>
</evidence>
<dbReference type="AlphaFoldDB" id="A0A1G6I3Q7"/>
<gene>
    <name evidence="11" type="ORF">SAMN04488112_10236</name>
</gene>
<dbReference type="RefSeq" id="WP_091565900.1">
    <property type="nucleotide sequence ID" value="NZ_FMZA01000002.1"/>
</dbReference>
<comment type="subcellular location">
    <subcellularLocation>
        <location evidence="1">Membrane</location>
        <topology evidence="1">Multi-pass membrane protein</topology>
    </subcellularLocation>
</comment>
<feature type="transmembrane region" description="Helical" evidence="9">
    <location>
        <begin position="127"/>
        <end position="146"/>
    </location>
</feature>
<evidence type="ECO:0000256" key="1">
    <source>
        <dbReference type="ARBA" id="ARBA00004141"/>
    </source>
</evidence>
<dbReference type="GO" id="GO:0006813">
    <property type="term" value="P:potassium ion transport"/>
    <property type="evidence" value="ECO:0007669"/>
    <property type="project" value="InterPro"/>
</dbReference>
<feature type="transmembrane region" description="Helical" evidence="9">
    <location>
        <begin position="193"/>
        <end position="214"/>
    </location>
</feature>
<keyword evidence="4" id="KW-0050">Antiport</keyword>
<dbReference type="Gene3D" id="3.30.70.1450">
    <property type="entry name" value="Regulator of K+ conductance, C-terminal domain"/>
    <property type="match status" value="1"/>
</dbReference>
<dbReference type="GO" id="GO:0015297">
    <property type="term" value="F:antiporter activity"/>
    <property type="evidence" value="ECO:0007669"/>
    <property type="project" value="UniProtKB-KW"/>
</dbReference>
<keyword evidence="3" id="KW-0813">Transport</keyword>
<dbReference type="SUPFAM" id="SSF51735">
    <property type="entry name" value="NAD(P)-binding Rossmann-fold domains"/>
    <property type="match status" value="1"/>
</dbReference>
<evidence type="ECO:0000313" key="11">
    <source>
        <dbReference type="EMBL" id="SDC01124.1"/>
    </source>
</evidence>
<protein>
    <submittedName>
        <fullName evidence="11">Trk system potassium uptake protein TrkA</fullName>
    </submittedName>
</protein>
<evidence type="ECO:0000256" key="3">
    <source>
        <dbReference type="ARBA" id="ARBA00022448"/>
    </source>
</evidence>
<dbReference type="SUPFAM" id="SSF116726">
    <property type="entry name" value="TrkA C-terminal domain-like"/>
    <property type="match status" value="1"/>
</dbReference>
<dbReference type="OrthoDB" id="9793589at2"/>
<feature type="transmembrane region" description="Helical" evidence="9">
    <location>
        <begin position="342"/>
        <end position="366"/>
    </location>
</feature>
<accession>A0A1G6I3Q7</accession>
<keyword evidence="8 9" id="KW-0472">Membrane</keyword>
<keyword evidence="6 9" id="KW-1133">Transmembrane helix</keyword>
<dbReference type="InterPro" id="IPR006037">
    <property type="entry name" value="RCK_C"/>
</dbReference>
<reference evidence="11 12" key="1">
    <citation type="submission" date="2016-10" db="EMBL/GenBank/DDBJ databases">
        <authorList>
            <person name="de Groot N.N."/>
        </authorList>
    </citation>
    <scope>NUCLEOTIDE SEQUENCE [LARGE SCALE GENOMIC DNA]</scope>
    <source>
        <strain evidence="11 12">DSM 45514</strain>
    </source>
</reference>
<feature type="domain" description="RCK C-terminal" evidence="10">
    <location>
        <begin position="529"/>
        <end position="609"/>
    </location>
</feature>
<evidence type="ECO:0000259" key="10">
    <source>
        <dbReference type="PROSITE" id="PS51202"/>
    </source>
</evidence>
<keyword evidence="5 9" id="KW-0812">Transmembrane</keyword>
<dbReference type="Pfam" id="PF02254">
    <property type="entry name" value="TrkA_N"/>
    <property type="match status" value="1"/>
</dbReference>
<feature type="transmembrane region" description="Helical" evidence="9">
    <location>
        <begin position="372"/>
        <end position="389"/>
    </location>
</feature>
<feature type="transmembrane region" description="Helical" evidence="9">
    <location>
        <begin position="30"/>
        <end position="52"/>
    </location>
</feature>
<dbReference type="InterPro" id="IPR036291">
    <property type="entry name" value="NAD(P)-bd_dom_sf"/>
</dbReference>
<evidence type="ECO:0000256" key="2">
    <source>
        <dbReference type="ARBA" id="ARBA00005551"/>
    </source>
</evidence>
<dbReference type="Gene3D" id="1.20.1530.20">
    <property type="match status" value="1"/>
</dbReference>
<evidence type="ECO:0000256" key="7">
    <source>
        <dbReference type="ARBA" id="ARBA00023065"/>
    </source>
</evidence>
<dbReference type="Pfam" id="PF00999">
    <property type="entry name" value="Na_H_Exchanger"/>
    <property type="match status" value="1"/>
</dbReference>
<feature type="transmembrane region" description="Helical" evidence="9">
    <location>
        <begin position="64"/>
        <end position="82"/>
    </location>
</feature>
<dbReference type="InterPro" id="IPR006153">
    <property type="entry name" value="Cation/H_exchanger_TM"/>
</dbReference>
<dbReference type="Gene3D" id="3.40.50.720">
    <property type="entry name" value="NAD(P)-binding Rossmann-like Domain"/>
    <property type="match status" value="1"/>
</dbReference>
<dbReference type="InterPro" id="IPR036721">
    <property type="entry name" value="RCK_C_sf"/>
</dbReference>
<evidence type="ECO:0000256" key="4">
    <source>
        <dbReference type="ARBA" id="ARBA00022449"/>
    </source>
</evidence>
<dbReference type="PROSITE" id="PS51202">
    <property type="entry name" value="RCK_C"/>
    <property type="match status" value="1"/>
</dbReference>
<dbReference type="Proteomes" id="UP000199387">
    <property type="component" value="Unassembled WGS sequence"/>
</dbReference>
<comment type="similarity">
    <text evidence="2">Belongs to the monovalent cation:proton antiporter 2 (CPA2) transporter (TC 2.A.37) family.</text>
</comment>
<keyword evidence="12" id="KW-1185">Reference proteome</keyword>
<feature type="transmembrane region" description="Helical" evidence="9">
    <location>
        <begin position="94"/>
        <end position="115"/>
    </location>
</feature>
<feature type="transmembrane region" description="Helical" evidence="9">
    <location>
        <begin position="309"/>
        <end position="330"/>
    </location>
</feature>
<feature type="transmembrane region" description="Helical" evidence="9">
    <location>
        <begin position="158"/>
        <end position="181"/>
    </location>
</feature>
<dbReference type="GO" id="GO:0008324">
    <property type="term" value="F:monoatomic cation transmembrane transporter activity"/>
    <property type="evidence" value="ECO:0007669"/>
    <property type="project" value="InterPro"/>
</dbReference>
<dbReference type="GO" id="GO:0016020">
    <property type="term" value="C:membrane"/>
    <property type="evidence" value="ECO:0007669"/>
    <property type="project" value="UniProtKB-SubCell"/>
</dbReference>
<dbReference type="PANTHER" id="PTHR43562:SF1">
    <property type="entry name" value="NA(+)_H(+) ANTIPORTER YJBQ-RELATED"/>
    <property type="match status" value="1"/>
</dbReference>
<dbReference type="InterPro" id="IPR038770">
    <property type="entry name" value="Na+/solute_symporter_sf"/>
</dbReference>
<dbReference type="STRING" id="1236220.SAMN04488112_10236"/>
<feature type="transmembrane region" description="Helical" evidence="9">
    <location>
        <begin position="6"/>
        <end position="23"/>
    </location>
</feature>
<dbReference type="InterPro" id="IPR003148">
    <property type="entry name" value="RCK_N"/>
</dbReference>
<dbReference type="EMBL" id="FMZA01000002">
    <property type="protein sequence ID" value="SDC01124.1"/>
    <property type="molecule type" value="Genomic_DNA"/>
</dbReference>
<evidence type="ECO:0000313" key="12">
    <source>
        <dbReference type="Proteomes" id="UP000199387"/>
    </source>
</evidence>
<sequence length="609" mass="67277">MEGNSITSLMIVVIAAFLIPILLHRLRWTAIPVVVAEIAVGVVLGESGLKIIEETEMLELLSNLGIIYLMFLTGLEVDFDLIQKTRKNKQKGSVNPLFISLAGFGAIFIASLLFAWGLSLLGYVKDVFFMTLIISTISVSVTMPVLKDKGLLQNPLGQSILLTAVVADFFTMMMLAVHVSIRRAGQGSDGFSSILLLFLLFVVFFVVYRLLVAAKPRRLMKKIQRETISIGTRGVFALILFFVALSEGVGAENILGAFLAGVILSLLSPEKGFVKQLNAFGFGFLIPIFFVMVGVRLDLLGMVQDPKALAMFPLLLIAFYLSKLVMTLFFRRYFSWKKSIASSLLLGSTLSLVIAAAAVGMSMGIIDNTMNTALILAAVVTVVTSPIVFQRLVPDAENEQATQVGLVGFNAITMKLAQELHGDGYNITMYGSNKNNLEPLNRHPYRVVEVDSGSVERLEQAEVFDKDIVVFFTNDDERNFRLAQEAADRGIKQVIARVEGKETPEDSNIDFVSSFFSNMTVVKALIEFPSVINLVTDEENLHEIVMLNERYHMMPIRDLAILGNSLVLRILRGNEVIIPHGDTVLQLGDRLIISDNPEHAQYLRMLLSD</sequence>
<organism evidence="11 12">
    <name type="scientific">Melghirimyces thermohalophilus</name>
    <dbReference type="NCBI Taxonomy" id="1236220"/>
    <lineage>
        <taxon>Bacteria</taxon>
        <taxon>Bacillati</taxon>
        <taxon>Bacillota</taxon>
        <taxon>Bacilli</taxon>
        <taxon>Bacillales</taxon>
        <taxon>Thermoactinomycetaceae</taxon>
        <taxon>Melghirimyces</taxon>
    </lineage>
</organism>
<evidence type="ECO:0000256" key="5">
    <source>
        <dbReference type="ARBA" id="ARBA00022692"/>
    </source>
</evidence>